<dbReference type="EMBL" id="JAQQWI010000017">
    <property type="protein sequence ID" value="KAK8006072.1"/>
    <property type="molecule type" value="Genomic_DNA"/>
</dbReference>
<keyword evidence="4" id="KW-1185">Reference proteome</keyword>
<accession>A0ABR1RA08</accession>
<proteinExistence type="predicted"/>
<dbReference type="Proteomes" id="UP001396898">
    <property type="component" value="Unassembled WGS sequence"/>
</dbReference>
<keyword evidence="1" id="KW-0863">Zinc-finger</keyword>
<dbReference type="PROSITE" id="PS50089">
    <property type="entry name" value="ZF_RING_2"/>
    <property type="match status" value="1"/>
</dbReference>
<reference evidence="3 4" key="1">
    <citation type="submission" date="2023-01" db="EMBL/GenBank/DDBJ databases">
        <title>Analysis of 21 Apiospora genomes using comparative genomics revels a genus with tremendous synthesis potential of carbohydrate active enzymes and secondary metabolites.</title>
        <authorList>
            <person name="Sorensen T."/>
        </authorList>
    </citation>
    <scope>NUCLEOTIDE SEQUENCE [LARGE SCALE GENOMIC DNA]</scope>
    <source>
        <strain evidence="3 4">CBS 20057</strain>
    </source>
</reference>
<gene>
    <name evidence="3" type="ORF">PG991_012369</name>
</gene>
<evidence type="ECO:0000313" key="3">
    <source>
        <dbReference type="EMBL" id="KAK8006072.1"/>
    </source>
</evidence>
<dbReference type="InterPro" id="IPR013083">
    <property type="entry name" value="Znf_RING/FYVE/PHD"/>
</dbReference>
<protein>
    <recommendedName>
        <fullName evidence="2">RING-type domain-containing protein</fullName>
    </recommendedName>
</protein>
<evidence type="ECO:0000256" key="1">
    <source>
        <dbReference type="PROSITE-ProRule" id="PRU00175"/>
    </source>
</evidence>
<dbReference type="InterPro" id="IPR001841">
    <property type="entry name" value="Znf_RING"/>
</dbReference>
<keyword evidence="1" id="KW-0862">Zinc</keyword>
<comment type="caution">
    <text evidence="3">The sequence shown here is derived from an EMBL/GenBank/DDBJ whole genome shotgun (WGS) entry which is preliminary data.</text>
</comment>
<name>A0ABR1RA08_9PEZI</name>
<dbReference type="Gene3D" id="3.30.40.10">
    <property type="entry name" value="Zinc/RING finger domain, C3HC4 (zinc finger)"/>
    <property type="match status" value="1"/>
</dbReference>
<sequence>MKGEKGPKEQHHLCSMCAICLEHVLDISPAAAGDSWKALAAPDHDHSGHTFERTGLLPCGHLIGRDCRKQQGEKLEQCPICRQSAACGKCNLPLLLECVWGGGDTPLTVRPDAPLPAVDARTGRSKNIYCRQCMVRQAVLLLHNAFVGNEECLLCREDTFFPPRPLESAAAHRARRRQAADLHLRERLQMVCRLVLPSVPTKWSGRDDLEQFWRPSRDEFPEAVLEQEKDNWAFLRPRIFGNCRITGDRVGPLSRYVPALVQAGLLISTVAKATVQMGLAWYPDVDDLMAIDTSQPAPLNRAMFAMFMDDNIAI</sequence>
<keyword evidence="1" id="KW-0479">Metal-binding</keyword>
<feature type="domain" description="RING-type" evidence="2">
    <location>
        <begin position="17"/>
        <end position="82"/>
    </location>
</feature>
<evidence type="ECO:0000259" key="2">
    <source>
        <dbReference type="PROSITE" id="PS50089"/>
    </source>
</evidence>
<evidence type="ECO:0000313" key="4">
    <source>
        <dbReference type="Proteomes" id="UP001396898"/>
    </source>
</evidence>
<dbReference type="SUPFAM" id="SSF57850">
    <property type="entry name" value="RING/U-box"/>
    <property type="match status" value="1"/>
</dbReference>
<organism evidence="3 4">
    <name type="scientific">Apiospora marii</name>
    <dbReference type="NCBI Taxonomy" id="335849"/>
    <lineage>
        <taxon>Eukaryota</taxon>
        <taxon>Fungi</taxon>
        <taxon>Dikarya</taxon>
        <taxon>Ascomycota</taxon>
        <taxon>Pezizomycotina</taxon>
        <taxon>Sordariomycetes</taxon>
        <taxon>Xylariomycetidae</taxon>
        <taxon>Amphisphaeriales</taxon>
        <taxon>Apiosporaceae</taxon>
        <taxon>Apiospora</taxon>
    </lineage>
</organism>